<evidence type="ECO:0000259" key="7">
    <source>
        <dbReference type="Pfam" id="PF00551"/>
    </source>
</evidence>
<dbReference type="InterPro" id="IPR004607">
    <property type="entry name" value="GART"/>
</dbReference>
<dbReference type="EC" id="2.1.2.2" evidence="6"/>
<comment type="caution">
    <text evidence="6">Lacks conserved residue(s) required for the propagation of feature annotation.</text>
</comment>
<evidence type="ECO:0000313" key="8">
    <source>
        <dbReference type="EMBL" id="SDD25405.1"/>
    </source>
</evidence>
<dbReference type="SUPFAM" id="SSF53328">
    <property type="entry name" value="Formyltransferase"/>
    <property type="match status" value="1"/>
</dbReference>
<dbReference type="PANTHER" id="PTHR43369:SF2">
    <property type="entry name" value="PHOSPHORIBOSYLGLYCINAMIDE FORMYLTRANSFERASE"/>
    <property type="match status" value="1"/>
</dbReference>
<evidence type="ECO:0000313" key="9">
    <source>
        <dbReference type="Proteomes" id="UP000199060"/>
    </source>
</evidence>
<dbReference type="Gene3D" id="3.40.50.170">
    <property type="entry name" value="Formyl transferase, N-terminal domain"/>
    <property type="match status" value="1"/>
</dbReference>
<dbReference type="GO" id="GO:0005829">
    <property type="term" value="C:cytosol"/>
    <property type="evidence" value="ECO:0007669"/>
    <property type="project" value="TreeGrafter"/>
</dbReference>
<evidence type="ECO:0000256" key="2">
    <source>
        <dbReference type="ARBA" id="ARBA00022679"/>
    </source>
</evidence>
<comment type="catalytic activity">
    <reaction evidence="5 6">
        <text>N(1)-(5-phospho-beta-D-ribosyl)glycinamide + (6R)-10-formyltetrahydrofolate = N(2)-formyl-N(1)-(5-phospho-beta-D-ribosyl)glycinamide + (6S)-5,6,7,8-tetrahydrofolate + H(+)</text>
        <dbReference type="Rhea" id="RHEA:15053"/>
        <dbReference type="ChEBI" id="CHEBI:15378"/>
        <dbReference type="ChEBI" id="CHEBI:57453"/>
        <dbReference type="ChEBI" id="CHEBI:143788"/>
        <dbReference type="ChEBI" id="CHEBI:147286"/>
        <dbReference type="ChEBI" id="CHEBI:195366"/>
        <dbReference type="EC" id="2.1.2.2"/>
    </reaction>
</comment>
<evidence type="ECO:0000256" key="1">
    <source>
        <dbReference type="ARBA" id="ARBA00005054"/>
    </source>
</evidence>
<comment type="pathway">
    <text evidence="1 6">Purine metabolism; IMP biosynthesis via de novo pathway; N(2)-formyl-N(1)-(5-phospho-D-ribosyl)glycinamide from N(1)-(5-phospho-D-ribosyl)glycinamide (10-formyl THF route): step 1/1.</text>
</comment>
<keyword evidence="3 6" id="KW-0658">Purine biosynthesis</keyword>
<dbReference type="Pfam" id="PF00551">
    <property type="entry name" value="Formyl_trans_N"/>
    <property type="match status" value="1"/>
</dbReference>
<feature type="binding site" evidence="6">
    <location>
        <position position="59"/>
    </location>
    <ligand>
        <name>(6R)-10-formyltetrahydrofolate</name>
        <dbReference type="ChEBI" id="CHEBI:195366"/>
    </ligand>
</feature>
<comment type="similarity">
    <text evidence="4 6">Belongs to the GART family.</text>
</comment>
<feature type="domain" description="Formyl transferase N-terminal" evidence="7">
    <location>
        <begin position="2"/>
        <end position="181"/>
    </location>
</feature>
<dbReference type="InterPro" id="IPR002376">
    <property type="entry name" value="Formyl_transf_N"/>
</dbReference>
<dbReference type="CDD" id="cd08645">
    <property type="entry name" value="FMT_core_GART"/>
    <property type="match status" value="1"/>
</dbReference>
<comment type="function">
    <text evidence="6">Catalyzes the transfer of a formyl group from 10-formyltetrahydrofolate to 5-phospho-ribosyl-glycinamide (GAR), producing 5-phospho-ribosyl-N-formylglycinamide (FGAR) and tetrahydrofolate.</text>
</comment>
<dbReference type="PANTHER" id="PTHR43369">
    <property type="entry name" value="PHOSPHORIBOSYLGLYCINAMIDE FORMYLTRANSFERASE"/>
    <property type="match status" value="1"/>
</dbReference>
<dbReference type="PROSITE" id="PS00373">
    <property type="entry name" value="GART"/>
    <property type="match status" value="1"/>
</dbReference>
<sequence length="185" mass="20615">MKRLAILASGSGSNAEKIMEYFRNSPKGKVALIASNKSDAFVLERAKKFSVPTFTFTKKEMEDGDLLRKLQSEKIDWVILAGFLLKIPVALIRAFPDRMVNIHPALLPNYGGKGMYGMKVHEAVKAAGDTQTGITIHLVNENYDEGRIIFQAATPILPEDSPEDIANKVHALEHRYFPEVIESMI</sequence>
<dbReference type="STRING" id="686796.SAMN04488104_102129"/>
<dbReference type="GO" id="GO:0006189">
    <property type="term" value="P:'de novo' IMP biosynthetic process"/>
    <property type="evidence" value="ECO:0007669"/>
    <property type="project" value="UniProtKB-UniRule"/>
</dbReference>
<keyword evidence="2 6" id="KW-0808">Transferase</keyword>
<feature type="binding site" evidence="6">
    <location>
        <begin position="12"/>
        <end position="14"/>
    </location>
    <ligand>
        <name>N(1)-(5-phospho-beta-D-ribosyl)glycinamide</name>
        <dbReference type="ChEBI" id="CHEBI:143788"/>
    </ligand>
</feature>
<dbReference type="Proteomes" id="UP000199060">
    <property type="component" value="Unassembled WGS sequence"/>
</dbReference>
<gene>
    <name evidence="6" type="primary">purN</name>
    <name evidence="8" type="ORF">SAMN04488104_102129</name>
</gene>
<dbReference type="RefSeq" id="WP_087939676.1">
    <property type="nucleotide sequence ID" value="NZ_FNAC01000021.1"/>
</dbReference>
<dbReference type="InterPro" id="IPR036477">
    <property type="entry name" value="Formyl_transf_N_sf"/>
</dbReference>
<dbReference type="HAMAP" id="MF_01930">
    <property type="entry name" value="PurN"/>
    <property type="match status" value="1"/>
</dbReference>
<dbReference type="EMBL" id="FNAC01000021">
    <property type="protein sequence ID" value="SDD25405.1"/>
    <property type="molecule type" value="Genomic_DNA"/>
</dbReference>
<evidence type="ECO:0000256" key="5">
    <source>
        <dbReference type="ARBA" id="ARBA00047664"/>
    </source>
</evidence>
<feature type="active site" description="Proton donor" evidence="6">
    <location>
        <position position="103"/>
    </location>
</feature>
<evidence type="ECO:0000256" key="4">
    <source>
        <dbReference type="ARBA" id="ARBA00038440"/>
    </source>
</evidence>
<dbReference type="GO" id="GO:0004644">
    <property type="term" value="F:phosphoribosylglycinamide formyltransferase activity"/>
    <property type="evidence" value="ECO:0007669"/>
    <property type="project" value="UniProtKB-UniRule"/>
</dbReference>
<feature type="site" description="Raises pKa of active site His" evidence="6">
    <location>
        <position position="144"/>
    </location>
</feature>
<name>A0A1G6TAR4_9BACT</name>
<reference evidence="9" key="1">
    <citation type="submission" date="2016-10" db="EMBL/GenBank/DDBJ databases">
        <authorList>
            <person name="Varghese N."/>
            <person name="Submissions S."/>
        </authorList>
    </citation>
    <scope>NUCLEOTIDE SEQUENCE [LARGE SCALE GENOMIC DNA]</scope>
    <source>
        <strain evidence="9">DSM 23095</strain>
    </source>
</reference>
<dbReference type="InterPro" id="IPR001555">
    <property type="entry name" value="GART_AS"/>
</dbReference>
<feature type="binding site" evidence="6">
    <location>
        <position position="101"/>
    </location>
    <ligand>
        <name>(6R)-10-formyltetrahydrofolate</name>
        <dbReference type="ChEBI" id="CHEBI:195366"/>
    </ligand>
</feature>
<proteinExistence type="inferred from homology"/>
<evidence type="ECO:0000256" key="3">
    <source>
        <dbReference type="ARBA" id="ARBA00022755"/>
    </source>
</evidence>
<evidence type="ECO:0000256" key="6">
    <source>
        <dbReference type="HAMAP-Rule" id="MF_01930"/>
    </source>
</evidence>
<accession>A0A1G6TAR4</accession>
<dbReference type="OrthoDB" id="9806170at2"/>
<dbReference type="NCBIfam" id="TIGR00639">
    <property type="entry name" value="PurN"/>
    <property type="match status" value="1"/>
</dbReference>
<dbReference type="AlphaFoldDB" id="A0A1G6TAR4"/>
<keyword evidence="9" id="KW-1185">Reference proteome</keyword>
<organism evidence="8 9">
    <name type="scientific">Algoriphagus faecimaris</name>
    <dbReference type="NCBI Taxonomy" id="686796"/>
    <lineage>
        <taxon>Bacteria</taxon>
        <taxon>Pseudomonadati</taxon>
        <taxon>Bacteroidota</taxon>
        <taxon>Cytophagia</taxon>
        <taxon>Cytophagales</taxon>
        <taxon>Cyclobacteriaceae</taxon>
        <taxon>Algoriphagus</taxon>
    </lineage>
</organism>
<dbReference type="UniPathway" id="UPA00074">
    <property type="reaction ID" value="UER00126"/>
</dbReference>
<protein>
    <recommendedName>
        <fullName evidence="6">Phosphoribosylglycinamide formyltransferase</fullName>
        <ecNumber evidence="6">2.1.2.2</ecNumber>
    </recommendedName>
    <alternativeName>
        <fullName evidence="6">5'-phosphoribosylglycinamide transformylase</fullName>
    </alternativeName>
    <alternativeName>
        <fullName evidence="6">GAR transformylase</fullName>
        <shortName evidence="6">GART</shortName>
    </alternativeName>
</protein>